<protein>
    <submittedName>
        <fullName evidence="2">Uncharacterized protein</fullName>
    </submittedName>
</protein>
<sequence>MKIVLVLLCLLGLSVNAQVDSDGDIISLKTGEGFQMKSTAVIFKEVISDSRCPQNVTCIWAGEAKILIEITNCGKLVTAEEIVIFGAGIGFTSSPLHLLGEYFNMSITEVYLSPNVETVNESEKEYYLRFKLKNIKV</sequence>
<keyword evidence="3" id="KW-1185">Reference proteome</keyword>
<evidence type="ECO:0000313" key="3">
    <source>
        <dbReference type="Proteomes" id="UP001179363"/>
    </source>
</evidence>
<dbReference type="Proteomes" id="UP001179363">
    <property type="component" value="Unassembled WGS sequence"/>
</dbReference>
<evidence type="ECO:0000313" key="2">
    <source>
        <dbReference type="EMBL" id="MCF4100764.1"/>
    </source>
</evidence>
<organism evidence="2 3">
    <name type="scientific">Gillisia lutea</name>
    <dbReference type="NCBI Taxonomy" id="2909668"/>
    <lineage>
        <taxon>Bacteria</taxon>
        <taxon>Pseudomonadati</taxon>
        <taxon>Bacteroidota</taxon>
        <taxon>Flavobacteriia</taxon>
        <taxon>Flavobacteriales</taxon>
        <taxon>Flavobacteriaceae</taxon>
        <taxon>Gillisia</taxon>
    </lineage>
</organism>
<feature type="chain" id="PRO_5045601471" evidence="1">
    <location>
        <begin position="18"/>
        <end position="137"/>
    </location>
</feature>
<evidence type="ECO:0000256" key="1">
    <source>
        <dbReference type="SAM" id="SignalP"/>
    </source>
</evidence>
<dbReference type="EMBL" id="JAKGTH010000006">
    <property type="protein sequence ID" value="MCF4100764.1"/>
    <property type="molecule type" value="Genomic_DNA"/>
</dbReference>
<accession>A0ABS9EF25</accession>
<name>A0ABS9EF25_9FLAO</name>
<proteinExistence type="predicted"/>
<keyword evidence="1" id="KW-0732">Signal</keyword>
<feature type="signal peptide" evidence="1">
    <location>
        <begin position="1"/>
        <end position="17"/>
    </location>
</feature>
<gene>
    <name evidence="2" type="ORF">L1I30_03695</name>
</gene>
<reference evidence="2" key="1">
    <citation type="submission" date="2022-01" db="EMBL/GenBank/DDBJ databases">
        <title>Gillisia lutea sp. nov., isolated from marine plastic residues from the Malvarosa beach (Valencia, Spain).</title>
        <authorList>
            <person name="Vidal-Verdu A."/>
            <person name="Molina-Menor E."/>
            <person name="Satari L."/>
            <person name="Pascual J."/>
            <person name="Pereto J."/>
            <person name="Porcar M."/>
        </authorList>
    </citation>
    <scope>NUCLEOTIDE SEQUENCE</scope>
    <source>
        <strain evidence="2">M10.2A</strain>
    </source>
</reference>
<comment type="caution">
    <text evidence="2">The sequence shown here is derived from an EMBL/GenBank/DDBJ whole genome shotgun (WGS) entry which is preliminary data.</text>
</comment>
<dbReference type="RefSeq" id="WP_236132900.1">
    <property type="nucleotide sequence ID" value="NZ_JAKGTH010000006.1"/>
</dbReference>